<sequence>MITKLKVNKKAQCVGCRQCELACSIFHEGEFSPWLSRVVIQRNEIIKLSKPYICQQCKNAKCQSSCPNNAINPDKNGILAVNLELCDGCGICIKACPFRAMGMDNIKQKAYKCDLCNGEVKCVKACPANVLIAEEV</sequence>
<keyword evidence="5" id="KW-0408">Iron</keyword>
<keyword evidence="6" id="KW-0411">Iron-sulfur</keyword>
<evidence type="ECO:0000256" key="3">
    <source>
        <dbReference type="ARBA" id="ARBA00022723"/>
    </source>
</evidence>
<dbReference type="CDD" id="cd10550">
    <property type="entry name" value="DMSOR_beta_like"/>
    <property type="match status" value="1"/>
</dbReference>
<dbReference type="InterPro" id="IPR017900">
    <property type="entry name" value="4Fe4S_Fe_S_CS"/>
</dbReference>
<dbReference type="GO" id="GO:0046872">
    <property type="term" value="F:metal ion binding"/>
    <property type="evidence" value="ECO:0007669"/>
    <property type="project" value="UniProtKB-KW"/>
</dbReference>
<dbReference type="Proteomes" id="UP000611629">
    <property type="component" value="Unassembled WGS sequence"/>
</dbReference>
<dbReference type="Pfam" id="PF13247">
    <property type="entry name" value="Fer4_11"/>
    <property type="match status" value="1"/>
</dbReference>
<keyword evidence="3" id="KW-0479">Metal-binding</keyword>
<keyword evidence="2" id="KW-0004">4Fe-4S</keyword>
<evidence type="ECO:0000256" key="2">
    <source>
        <dbReference type="ARBA" id="ARBA00022485"/>
    </source>
</evidence>
<feature type="domain" description="4Fe-4S ferredoxin-type" evidence="7">
    <location>
        <begin position="44"/>
        <end position="76"/>
    </location>
</feature>
<dbReference type="EMBL" id="JACBNQ010000002">
    <property type="protein sequence ID" value="NYB73342.1"/>
    <property type="molecule type" value="Genomic_DNA"/>
</dbReference>
<name>A0A974GVG0_SEDHY</name>
<dbReference type="PROSITE" id="PS51379">
    <property type="entry name" value="4FE4S_FER_2"/>
    <property type="match status" value="3"/>
</dbReference>
<proteinExistence type="predicted"/>
<dbReference type="PANTHER" id="PTHR42859">
    <property type="entry name" value="OXIDOREDUCTASE"/>
    <property type="match status" value="1"/>
</dbReference>
<evidence type="ECO:0000313" key="9">
    <source>
        <dbReference type="Proteomes" id="UP000611629"/>
    </source>
</evidence>
<feature type="domain" description="4Fe-4S ferredoxin-type" evidence="7">
    <location>
        <begin position="3"/>
        <end position="23"/>
    </location>
</feature>
<evidence type="ECO:0000313" key="8">
    <source>
        <dbReference type="EMBL" id="NYB73342.1"/>
    </source>
</evidence>
<evidence type="ECO:0000259" key="7">
    <source>
        <dbReference type="PROSITE" id="PS51379"/>
    </source>
</evidence>
<organism evidence="8 9">
    <name type="scientific">Sedimentibacter hydroxybenzoicus DSM 7310</name>
    <dbReference type="NCBI Taxonomy" id="1123245"/>
    <lineage>
        <taxon>Bacteria</taxon>
        <taxon>Bacillati</taxon>
        <taxon>Bacillota</taxon>
        <taxon>Tissierellia</taxon>
        <taxon>Sedimentibacter</taxon>
    </lineage>
</organism>
<evidence type="ECO:0000256" key="4">
    <source>
        <dbReference type="ARBA" id="ARBA00022982"/>
    </source>
</evidence>
<dbReference type="InterPro" id="IPR017896">
    <property type="entry name" value="4Fe4S_Fe-S-bd"/>
</dbReference>
<protein>
    <submittedName>
        <fullName evidence="8">4Fe-4S dicluster domain-containing protein</fullName>
    </submittedName>
</protein>
<dbReference type="SUPFAM" id="SSF54862">
    <property type="entry name" value="4Fe-4S ferredoxins"/>
    <property type="match status" value="1"/>
</dbReference>
<accession>A0A974GVG0</accession>
<dbReference type="Pfam" id="PF12800">
    <property type="entry name" value="Fer4_4"/>
    <property type="match status" value="1"/>
</dbReference>
<comment type="caution">
    <text evidence="8">The sequence shown here is derived from an EMBL/GenBank/DDBJ whole genome shotgun (WGS) entry which is preliminary data.</text>
</comment>
<keyword evidence="1" id="KW-0813">Transport</keyword>
<dbReference type="PROSITE" id="PS00198">
    <property type="entry name" value="4FE4S_FER_1"/>
    <property type="match status" value="1"/>
</dbReference>
<evidence type="ECO:0000256" key="5">
    <source>
        <dbReference type="ARBA" id="ARBA00023004"/>
    </source>
</evidence>
<dbReference type="PANTHER" id="PTHR42859:SF10">
    <property type="entry name" value="DIMETHYLSULFOXIDE REDUCTASE CHAIN B"/>
    <property type="match status" value="1"/>
</dbReference>
<feature type="domain" description="4Fe-4S ferredoxin-type" evidence="7">
    <location>
        <begin position="77"/>
        <end position="106"/>
    </location>
</feature>
<dbReference type="Gene3D" id="3.30.70.20">
    <property type="match status" value="2"/>
</dbReference>
<gene>
    <name evidence="8" type="ORF">HZF24_04230</name>
</gene>
<dbReference type="GO" id="GO:0051539">
    <property type="term" value="F:4 iron, 4 sulfur cluster binding"/>
    <property type="evidence" value="ECO:0007669"/>
    <property type="project" value="UniProtKB-KW"/>
</dbReference>
<reference evidence="8" key="1">
    <citation type="submission" date="2020-07" db="EMBL/GenBank/DDBJ databases">
        <title>Genomic analysis of a strain of Sedimentibacter Hydroxybenzoicus DSM7310.</title>
        <authorList>
            <person name="Ma S."/>
        </authorList>
    </citation>
    <scope>NUCLEOTIDE SEQUENCE</scope>
    <source>
        <strain evidence="8">DSM 7310</strain>
    </source>
</reference>
<keyword evidence="9" id="KW-1185">Reference proteome</keyword>
<keyword evidence="4" id="KW-0249">Electron transport</keyword>
<dbReference type="AlphaFoldDB" id="A0A974GVG0"/>
<dbReference type="InterPro" id="IPR050294">
    <property type="entry name" value="RnfB_subfamily"/>
</dbReference>
<evidence type="ECO:0000256" key="1">
    <source>
        <dbReference type="ARBA" id="ARBA00022448"/>
    </source>
</evidence>
<dbReference type="RefSeq" id="WP_179237021.1">
    <property type="nucleotide sequence ID" value="NZ_JACBNQ010000002.1"/>
</dbReference>
<evidence type="ECO:0000256" key="6">
    <source>
        <dbReference type="ARBA" id="ARBA00023014"/>
    </source>
</evidence>